<keyword evidence="2" id="KW-1185">Reference proteome</keyword>
<dbReference type="RefSeq" id="WP_132005700.1">
    <property type="nucleotide sequence ID" value="NZ_SMFK01000006.1"/>
</dbReference>
<dbReference type="EMBL" id="SMFK01000006">
    <property type="protein sequence ID" value="TDD96562.1"/>
    <property type="molecule type" value="Genomic_DNA"/>
</dbReference>
<dbReference type="Proteomes" id="UP000295479">
    <property type="component" value="Unassembled WGS sequence"/>
</dbReference>
<accession>A0A4R5CH11</accession>
<name>A0A4R5CH11_9FLAO</name>
<proteinExistence type="predicted"/>
<sequence>MTDDFKPSIKSRTTEELLAIAGAPKKWNERALKLALNELYNRKVDTKLIDHAKYVEKRQLEFEALQKATKSYQISDFIFNLKGTLFELIFTWELKKDGYLLKAQQQKTFRISLIVVILLVYLLKELLPSTT</sequence>
<protein>
    <submittedName>
        <fullName evidence="1">Uncharacterized protein</fullName>
    </submittedName>
</protein>
<dbReference type="AlphaFoldDB" id="A0A4R5CH11"/>
<comment type="caution">
    <text evidence="1">The sequence shown here is derived from an EMBL/GenBank/DDBJ whole genome shotgun (WGS) entry which is preliminary data.</text>
</comment>
<evidence type="ECO:0000313" key="1">
    <source>
        <dbReference type="EMBL" id="TDD96562.1"/>
    </source>
</evidence>
<reference evidence="1 2" key="1">
    <citation type="submission" date="2019-03" db="EMBL/GenBank/DDBJ databases">
        <title>Flavobacterium AR-3-4 sp. nov. isolated from arctic soil.</title>
        <authorList>
            <person name="Chaudhary D.K."/>
        </authorList>
    </citation>
    <scope>NUCLEOTIDE SEQUENCE [LARGE SCALE GENOMIC DNA]</scope>
    <source>
        <strain evidence="1 2">AR-3-4</strain>
    </source>
</reference>
<gene>
    <name evidence="1" type="ORF">E0F76_11170</name>
</gene>
<evidence type="ECO:0000313" key="2">
    <source>
        <dbReference type="Proteomes" id="UP000295479"/>
    </source>
</evidence>
<dbReference type="OrthoDB" id="1164913at2"/>
<organism evidence="1 2">
    <name type="scientific">Flavobacterium cellulosilyticum</name>
    <dbReference type="NCBI Taxonomy" id="2541731"/>
    <lineage>
        <taxon>Bacteria</taxon>
        <taxon>Pseudomonadati</taxon>
        <taxon>Bacteroidota</taxon>
        <taxon>Flavobacteriia</taxon>
        <taxon>Flavobacteriales</taxon>
        <taxon>Flavobacteriaceae</taxon>
        <taxon>Flavobacterium</taxon>
    </lineage>
</organism>